<dbReference type="PRINTS" id="PR00081">
    <property type="entry name" value="GDHRDH"/>
</dbReference>
<dbReference type="PROSITE" id="PS00061">
    <property type="entry name" value="ADH_SHORT"/>
    <property type="match status" value="1"/>
</dbReference>
<dbReference type="eggNOG" id="COG1028">
    <property type="taxonomic scope" value="Bacteria"/>
</dbReference>
<proteinExistence type="inferred from homology"/>
<dbReference type="InterPro" id="IPR036291">
    <property type="entry name" value="NAD(P)-bd_dom_sf"/>
</dbReference>
<dbReference type="EC" id="1.1.1.100" evidence="3"/>
<keyword evidence="4" id="KW-1185">Reference proteome</keyword>
<dbReference type="HOGENOM" id="CLU_010194_1_3_6"/>
<dbReference type="STRING" id="565045.NOR51B_2280"/>
<dbReference type="PANTHER" id="PTHR42760:SF133">
    <property type="entry name" value="3-OXOACYL-[ACYL-CARRIER-PROTEIN] REDUCTASE"/>
    <property type="match status" value="1"/>
</dbReference>
<evidence type="ECO:0000313" key="3">
    <source>
        <dbReference type="EMBL" id="EED36330.1"/>
    </source>
</evidence>
<dbReference type="PANTHER" id="PTHR42760">
    <property type="entry name" value="SHORT-CHAIN DEHYDROGENASES/REDUCTASES FAMILY MEMBER"/>
    <property type="match status" value="1"/>
</dbReference>
<name>B8KUH1_9GAMM</name>
<dbReference type="Pfam" id="PF13561">
    <property type="entry name" value="adh_short_C2"/>
    <property type="match status" value="1"/>
</dbReference>
<dbReference type="PRINTS" id="PR00080">
    <property type="entry name" value="SDRFAMILY"/>
</dbReference>
<dbReference type="AlphaFoldDB" id="B8KUH1"/>
<dbReference type="InterPro" id="IPR002347">
    <property type="entry name" value="SDR_fam"/>
</dbReference>
<dbReference type="SUPFAM" id="SSF51735">
    <property type="entry name" value="NAD(P)-binding Rossmann-fold domains"/>
    <property type="match status" value="1"/>
</dbReference>
<protein>
    <submittedName>
        <fullName evidence="3">3-oxoacyl-(Acyl-carrier-protein) reductase</fullName>
        <ecNumber evidence="3">1.1.1.100</ecNumber>
    </submittedName>
</protein>
<evidence type="ECO:0000313" key="4">
    <source>
        <dbReference type="Proteomes" id="UP000004699"/>
    </source>
</evidence>
<dbReference type="GO" id="GO:0004316">
    <property type="term" value="F:3-oxoacyl-[acyl-carrier-protein] reductase (NADPH) activity"/>
    <property type="evidence" value="ECO:0007669"/>
    <property type="project" value="UniProtKB-EC"/>
</dbReference>
<dbReference type="InterPro" id="IPR020904">
    <property type="entry name" value="Sc_DH/Rdtase_CS"/>
</dbReference>
<accession>B8KUH1</accession>
<gene>
    <name evidence="3" type="primary">fabG_5</name>
    <name evidence="3" type="ORF">NOR51B_2280</name>
</gene>
<reference evidence="4" key="1">
    <citation type="journal article" date="2013" name="BMC Microbiol.">
        <title>Taxonomy and evolution of bacteriochlorophyll a-containing members of the OM60/NOR5 clade of marine gammaproteobacteria: description of Luminiphilus syltensis gen. nov., sp. nov., reclassification of Haliea rubra as Pseudohaliea rubra gen. nov., comb. nov., and emendation of Chromatocurvus halotolerans.</title>
        <authorList>
            <person name="Spring S."/>
            <person name="Riedel T."/>
            <person name="Sproer C."/>
            <person name="Yan S."/>
            <person name="Harder J."/>
            <person name="Fuchs B.M."/>
        </authorList>
    </citation>
    <scope>NUCLEOTIDE SEQUENCE [LARGE SCALE GENOMIC DNA]</scope>
    <source>
        <strain evidence="4">NOR51-B</strain>
    </source>
</reference>
<evidence type="ECO:0000256" key="1">
    <source>
        <dbReference type="ARBA" id="ARBA00006484"/>
    </source>
</evidence>
<sequence length="223" mass="23156">MAAQGAKVLMTDVNEKDGERIAEEIGDAAIFALHDVGRADHWTRVVALAEKHFGPVTVLVNNAGIIGPISSVAELTLEEFLGVCTVNQTGVFLGMQAVIPGMVSAGGGSIINVSSISGLVANIGSPNLAYVGSKFAVRGMTKQVAVEYGAHKIRVNSVHPGYIKTPMMVAATDEDGGGAADLIPLKRMAEPEEVSDLVVFLASDESSFITGTEQVIDGGMTAM</sequence>
<dbReference type="FunFam" id="3.40.50.720:FF:000084">
    <property type="entry name" value="Short-chain dehydrogenase reductase"/>
    <property type="match status" value="1"/>
</dbReference>
<dbReference type="Proteomes" id="UP000004699">
    <property type="component" value="Unassembled WGS sequence"/>
</dbReference>
<keyword evidence="2 3" id="KW-0560">Oxidoreductase</keyword>
<organism evidence="3 4">
    <name type="scientific">Luminiphilus syltensis NOR5-1B</name>
    <dbReference type="NCBI Taxonomy" id="565045"/>
    <lineage>
        <taxon>Bacteria</taxon>
        <taxon>Pseudomonadati</taxon>
        <taxon>Pseudomonadota</taxon>
        <taxon>Gammaproteobacteria</taxon>
        <taxon>Cellvibrionales</taxon>
        <taxon>Halieaceae</taxon>
        <taxon>Luminiphilus</taxon>
    </lineage>
</organism>
<dbReference type="EMBL" id="DS999411">
    <property type="protein sequence ID" value="EED36330.1"/>
    <property type="molecule type" value="Genomic_DNA"/>
</dbReference>
<evidence type="ECO:0000256" key="2">
    <source>
        <dbReference type="ARBA" id="ARBA00023002"/>
    </source>
</evidence>
<dbReference type="Gene3D" id="3.40.50.720">
    <property type="entry name" value="NAD(P)-binding Rossmann-like Domain"/>
    <property type="match status" value="1"/>
</dbReference>
<comment type="similarity">
    <text evidence="1">Belongs to the short-chain dehydrogenases/reductases (SDR) family.</text>
</comment>